<name>F4GIY7_PARC1</name>
<evidence type="ECO:0000313" key="1">
    <source>
        <dbReference type="EMBL" id="AEC01282.1"/>
    </source>
</evidence>
<dbReference type="EMBL" id="CP002659">
    <property type="protein sequence ID" value="AEC01282.1"/>
    <property type="molecule type" value="Genomic_DNA"/>
</dbReference>
<proteinExistence type="predicted"/>
<protein>
    <submittedName>
        <fullName evidence="1">Uncharacterized protein</fullName>
    </submittedName>
</protein>
<reference evidence="2" key="1">
    <citation type="submission" date="2011-04" db="EMBL/GenBank/DDBJ databases">
        <title>The complete genome of Spirochaeta coccoides DSM 17374.</title>
        <authorList>
            <person name="Lucas S."/>
            <person name="Copeland A."/>
            <person name="Lapidus A."/>
            <person name="Bruce D."/>
            <person name="Goodwin L."/>
            <person name="Pitluck S."/>
            <person name="Peters L."/>
            <person name="Kyrpides N."/>
            <person name="Mavromatis K."/>
            <person name="Pagani I."/>
            <person name="Ivanova N."/>
            <person name="Ovchinnikova G."/>
            <person name="Lu M."/>
            <person name="Detter J.C."/>
            <person name="Tapia R."/>
            <person name="Han C."/>
            <person name="Land M."/>
            <person name="Hauser L."/>
            <person name="Markowitz V."/>
            <person name="Cheng J.-F."/>
            <person name="Hugenholtz P."/>
            <person name="Woyke T."/>
            <person name="Wu D."/>
            <person name="Spring S."/>
            <person name="Schroeder M."/>
            <person name="Brambilla E."/>
            <person name="Klenk H.-P."/>
            <person name="Eisen J.A."/>
        </authorList>
    </citation>
    <scope>NUCLEOTIDE SEQUENCE [LARGE SCALE GENOMIC DNA]</scope>
    <source>
        <strain evidence="2">ATCC BAA-1237 / DSM 17374 / SPN1</strain>
    </source>
</reference>
<organism evidence="1 2">
    <name type="scientific">Parasphaerochaeta coccoides (strain ATCC BAA-1237 / DSM 17374 / SPN1)</name>
    <name type="common">Sphaerochaeta coccoides</name>
    <dbReference type="NCBI Taxonomy" id="760011"/>
    <lineage>
        <taxon>Bacteria</taxon>
        <taxon>Pseudomonadati</taxon>
        <taxon>Spirochaetota</taxon>
        <taxon>Spirochaetia</taxon>
        <taxon>Spirochaetales</taxon>
        <taxon>Sphaerochaetaceae</taxon>
        <taxon>Parasphaerochaeta</taxon>
    </lineage>
</organism>
<dbReference type="Proteomes" id="UP000007939">
    <property type="component" value="Chromosome"/>
</dbReference>
<reference evidence="1 2" key="2">
    <citation type="journal article" date="2012" name="Stand. Genomic Sci.">
        <title>Complete genome sequence of the termite hindgut bacterium Spirochaeta coccoides type strain (SPN1(T)), reclassification in the genus Sphaerochaeta as Sphaerochaeta coccoides comb. nov. and emendations of the family Spirochaetaceae and the genus Sphaerochaeta.</title>
        <authorList>
            <person name="Abt B."/>
            <person name="Han C."/>
            <person name="Scheuner C."/>
            <person name="Lu M."/>
            <person name="Lapidus A."/>
            <person name="Nolan M."/>
            <person name="Lucas S."/>
            <person name="Hammon N."/>
            <person name="Deshpande S."/>
            <person name="Cheng J.F."/>
            <person name="Tapia R."/>
            <person name="Goodwin L.A."/>
            <person name="Pitluck S."/>
            <person name="Liolios K."/>
            <person name="Pagani I."/>
            <person name="Ivanova N."/>
            <person name="Mavromatis K."/>
            <person name="Mikhailova N."/>
            <person name="Huntemann M."/>
            <person name="Pati A."/>
            <person name="Chen A."/>
            <person name="Palaniappan K."/>
            <person name="Land M."/>
            <person name="Hauser L."/>
            <person name="Brambilla E.M."/>
            <person name="Rohde M."/>
            <person name="Spring S."/>
            <person name="Gronow S."/>
            <person name="Goker M."/>
            <person name="Woyke T."/>
            <person name="Bristow J."/>
            <person name="Eisen J.A."/>
            <person name="Markowitz V."/>
            <person name="Hugenholtz P."/>
            <person name="Kyrpides N.C."/>
            <person name="Klenk H.P."/>
            <person name="Detter J.C."/>
        </authorList>
    </citation>
    <scope>NUCLEOTIDE SEQUENCE [LARGE SCALE GENOMIC DNA]</scope>
    <source>
        <strain evidence="2">ATCC BAA-1237 / DSM 17374 / SPN1</strain>
    </source>
</reference>
<dbReference type="AlphaFoldDB" id="F4GIY7"/>
<gene>
    <name evidence="1" type="ordered locus">Spico_0040</name>
</gene>
<evidence type="ECO:0000313" key="2">
    <source>
        <dbReference type="Proteomes" id="UP000007939"/>
    </source>
</evidence>
<accession>F4GIY7</accession>
<dbReference type="KEGG" id="scc:Spico_0040"/>
<sequence length="72" mass="7831">MTSGLCCLPACFVKKYGVAALAFTFATTPQKNDLRKKDSGSHAHISGTDKMDGKVSDLLLEVGKFQRTLRII</sequence>
<dbReference type="HOGENOM" id="CLU_2720240_0_0_12"/>
<keyword evidence="2" id="KW-1185">Reference proteome</keyword>